<evidence type="ECO:0000256" key="3">
    <source>
        <dbReference type="ARBA" id="ARBA00022490"/>
    </source>
</evidence>
<dbReference type="AlphaFoldDB" id="A0A2X4WGP7"/>
<dbReference type="RefSeq" id="WP_066141528.1">
    <property type="nucleotide sequence ID" value="NZ_CBCSGM010000003.1"/>
</dbReference>
<gene>
    <name evidence="6" type="primary">fliS_2</name>
    <name evidence="6" type="ORF">NCTC4824_03546</name>
</gene>
<dbReference type="PANTHER" id="PTHR34773">
    <property type="entry name" value="FLAGELLAR SECRETION CHAPERONE FLIS"/>
    <property type="match status" value="1"/>
</dbReference>
<evidence type="ECO:0000256" key="2">
    <source>
        <dbReference type="ARBA" id="ARBA00008787"/>
    </source>
</evidence>
<evidence type="ECO:0000313" key="6">
    <source>
        <dbReference type="EMBL" id="SQI62009.1"/>
    </source>
</evidence>
<dbReference type="NCBIfam" id="TIGR00208">
    <property type="entry name" value="fliS"/>
    <property type="match status" value="1"/>
</dbReference>
<dbReference type="InterPro" id="IPR003713">
    <property type="entry name" value="FliS"/>
</dbReference>
<dbReference type="GO" id="GO:0071973">
    <property type="term" value="P:bacterial-type flagellum-dependent cell motility"/>
    <property type="evidence" value="ECO:0007669"/>
    <property type="project" value="TreeGrafter"/>
</dbReference>
<dbReference type="PANTHER" id="PTHR34773:SF1">
    <property type="entry name" value="FLAGELLAR SECRETION CHAPERONE FLIS"/>
    <property type="match status" value="1"/>
</dbReference>
<proteinExistence type="inferred from homology"/>
<evidence type="ECO:0000256" key="4">
    <source>
        <dbReference type="ARBA" id="ARBA00022795"/>
    </source>
</evidence>
<dbReference type="Proteomes" id="UP000249134">
    <property type="component" value="Chromosome 1"/>
</dbReference>
<dbReference type="Gene3D" id="1.20.120.340">
    <property type="entry name" value="Flagellar protein FliS"/>
    <property type="match status" value="1"/>
</dbReference>
<name>A0A2X4WGP7_LEDLE</name>
<evidence type="ECO:0000256" key="5">
    <source>
        <dbReference type="ARBA" id="ARBA00023186"/>
    </source>
</evidence>
<keyword evidence="4" id="KW-1005">Bacterial flagellum biogenesis</keyword>
<dbReference type="STRING" id="1348624.GCA_001591545_02236"/>
<sequence length="142" mass="16282">MDFLTKELIYQMTPQKITALLYEVCINHLQDAIQDIEQNQPLEANVKLQKVNDILERLGAGINYEAGIVADQLDTLYNYMANQVIIGNLKKDKAILEEVLNICEQLASAWNEAMNTGETQSQRLHQQRTNAYEQNVMVLDRE</sequence>
<organism evidence="6 7">
    <name type="scientific">Lederbergia lenta</name>
    <name type="common">Bacillus lentus</name>
    <dbReference type="NCBI Taxonomy" id="1467"/>
    <lineage>
        <taxon>Bacteria</taxon>
        <taxon>Bacillati</taxon>
        <taxon>Bacillota</taxon>
        <taxon>Bacilli</taxon>
        <taxon>Bacillales</taxon>
        <taxon>Bacillaceae</taxon>
        <taxon>Lederbergia</taxon>
    </lineage>
</organism>
<accession>A0A2X4WGP7</accession>
<dbReference type="EMBL" id="LS483476">
    <property type="protein sequence ID" value="SQI62009.1"/>
    <property type="molecule type" value="Genomic_DNA"/>
</dbReference>
<keyword evidence="3" id="KW-0963">Cytoplasm</keyword>
<dbReference type="GO" id="GO:0005829">
    <property type="term" value="C:cytosol"/>
    <property type="evidence" value="ECO:0007669"/>
    <property type="project" value="UniProtKB-SubCell"/>
</dbReference>
<comment type="similarity">
    <text evidence="2">Belongs to the FliS family.</text>
</comment>
<keyword evidence="5" id="KW-0143">Chaperone</keyword>
<evidence type="ECO:0000313" key="7">
    <source>
        <dbReference type="Proteomes" id="UP000249134"/>
    </source>
</evidence>
<keyword evidence="7" id="KW-1185">Reference proteome</keyword>
<protein>
    <submittedName>
        <fullName evidence="6">Flagellar protein FliS</fullName>
    </submittedName>
</protein>
<keyword evidence="6" id="KW-0282">Flagellum</keyword>
<dbReference type="SUPFAM" id="SSF101116">
    <property type="entry name" value="Flagellar export chaperone FliS"/>
    <property type="match status" value="1"/>
</dbReference>
<reference evidence="6 7" key="1">
    <citation type="submission" date="2018-06" db="EMBL/GenBank/DDBJ databases">
        <authorList>
            <consortium name="Pathogen Informatics"/>
            <person name="Doyle S."/>
        </authorList>
    </citation>
    <scope>NUCLEOTIDE SEQUENCE [LARGE SCALE GENOMIC DNA]</scope>
    <source>
        <strain evidence="6 7">NCTC4824</strain>
    </source>
</reference>
<keyword evidence="6" id="KW-0969">Cilium</keyword>
<dbReference type="KEGG" id="blen:NCTC4824_03546"/>
<comment type="subcellular location">
    <subcellularLocation>
        <location evidence="1">Cytoplasm</location>
        <location evidence="1">Cytosol</location>
    </subcellularLocation>
</comment>
<dbReference type="GO" id="GO:0044780">
    <property type="term" value="P:bacterial-type flagellum assembly"/>
    <property type="evidence" value="ECO:0007669"/>
    <property type="project" value="InterPro"/>
</dbReference>
<dbReference type="Pfam" id="PF02561">
    <property type="entry name" value="FliS"/>
    <property type="match status" value="1"/>
</dbReference>
<dbReference type="InterPro" id="IPR036584">
    <property type="entry name" value="FliS_sf"/>
</dbReference>
<evidence type="ECO:0000256" key="1">
    <source>
        <dbReference type="ARBA" id="ARBA00004514"/>
    </source>
</evidence>
<dbReference type="CDD" id="cd16098">
    <property type="entry name" value="FliS"/>
    <property type="match status" value="1"/>
</dbReference>
<keyword evidence="6" id="KW-0966">Cell projection</keyword>